<feature type="domain" description="HTH araC/xylS-type" evidence="4">
    <location>
        <begin position="24"/>
        <end position="121"/>
    </location>
</feature>
<dbReference type="PANTHER" id="PTHR43280:SF2">
    <property type="entry name" value="HTH-TYPE TRANSCRIPTIONAL REGULATOR EXSA"/>
    <property type="match status" value="1"/>
</dbReference>
<dbReference type="PROSITE" id="PS01124">
    <property type="entry name" value="HTH_ARAC_FAMILY_2"/>
    <property type="match status" value="1"/>
</dbReference>
<accession>A0ABY1R3E6</accession>
<evidence type="ECO:0000259" key="4">
    <source>
        <dbReference type="PROSITE" id="PS01124"/>
    </source>
</evidence>
<keyword evidence="3" id="KW-0804">Transcription</keyword>
<dbReference type="GO" id="GO:0003677">
    <property type="term" value="F:DNA binding"/>
    <property type="evidence" value="ECO:0007669"/>
    <property type="project" value="UniProtKB-KW"/>
</dbReference>
<dbReference type="Pfam" id="PF12833">
    <property type="entry name" value="HTH_18"/>
    <property type="match status" value="1"/>
</dbReference>
<gene>
    <name evidence="5" type="ORF">SAMN05421679_105278</name>
</gene>
<dbReference type="Gene3D" id="1.10.10.60">
    <property type="entry name" value="Homeodomain-like"/>
    <property type="match status" value="1"/>
</dbReference>
<keyword evidence="6" id="KW-1185">Reference proteome</keyword>
<evidence type="ECO:0000313" key="6">
    <source>
        <dbReference type="Proteomes" id="UP001158050"/>
    </source>
</evidence>
<reference evidence="5 6" key="1">
    <citation type="submission" date="2017-05" db="EMBL/GenBank/DDBJ databases">
        <authorList>
            <person name="Varghese N."/>
            <person name="Submissions S."/>
        </authorList>
    </citation>
    <scope>NUCLEOTIDE SEQUENCE [LARGE SCALE GENOMIC DNA]</scope>
    <source>
        <strain evidence="5 6">DSM 18015</strain>
    </source>
</reference>
<organism evidence="5 6">
    <name type="scientific">Epilithonimonas pallida</name>
    <dbReference type="NCBI Taxonomy" id="373671"/>
    <lineage>
        <taxon>Bacteria</taxon>
        <taxon>Pseudomonadati</taxon>
        <taxon>Bacteroidota</taxon>
        <taxon>Flavobacteriia</taxon>
        <taxon>Flavobacteriales</taxon>
        <taxon>Weeksellaceae</taxon>
        <taxon>Chryseobacterium group</taxon>
        <taxon>Epilithonimonas</taxon>
    </lineage>
</organism>
<evidence type="ECO:0000256" key="3">
    <source>
        <dbReference type="ARBA" id="ARBA00023163"/>
    </source>
</evidence>
<evidence type="ECO:0000313" key="5">
    <source>
        <dbReference type="EMBL" id="SMP94196.1"/>
    </source>
</evidence>
<evidence type="ECO:0000256" key="1">
    <source>
        <dbReference type="ARBA" id="ARBA00023015"/>
    </source>
</evidence>
<sequence length="122" mass="14115">MEKKIQTNSRSKEITLQYFQFLDQHISDVVEGKASEFMELNQIASGLAISHQHLTDTIKKEMGKHPCHFYDEKIISKAKELLKNKETSIAQISLSLTYDPSNFSKFFKKWTGITPGQFRKTM</sequence>
<dbReference type="EMBL" id="FXUO01000005">
    <property type="protein sequence ID" value="SMP94196.1"/>
    <property type="molecule type" value="Genomic_DNA"/>
</dbReference>
<dbReference type="SUPFAM" id="SSF46689">
    <property type="entry name" value="Homeodomain-like"/>
    <property type="match status" value="1"/>
</dbReference>
<comment type="caution">
    <text evidence="5">The sequence shown here is derived from an EMBL/GenBank/DDBJ whole genome shotgun (WGS) entry which is preliminary data.</text>
</comment>
<name>A0ABY1R3E6_9FLAO</name>
<proteinExistence type="predicted"/>
<protein>
    <submittedName>
        <fullName evidence="5">AraC-type DNA-binding protein</fullName>
    </submittedName>
</protein>
<dbReference type="Proteomes" id="UP001158050">
    <property type="component" value="Unassembled WGS sequence"/>
</dbReference>
<dbReference type="PANTHER" id="PTHR43280">
    <property type="entry name" value="ARAC-FAMILY TRANSCRIPTIONAL REGULATOR"/>
    <property type="match status" value="1"/>
</dbReference>
<dbReference type="SMART" id="SM00342">
    <property type="entry name" value="HTH_ARAC"/>
    <property type="match status" value="1"/>
</dbReference>
<dbReference type="RefSeq" id="WP_283417105.1">
    <property type="nucleotide sequence ID" value="NZ_FXUO01000005.1"/>
</dbReference>
<dbReference type="InterPro" id="IPR009057">
    <property type="entry name" value="Homeodomain-like_sf"/>
</dbReference>
<keyword evidence="2 5" id="KW-0238">DNA-binding</keyword>
<dbReference type="InterPro" id="IPR018060">
    <property type="entry name" value="HTH_AraC"/>
</dbReference>
<keyword evidence="1" id="KW-0805">Transcription regulation</keyword>
<evidence type="ECO:0000256" key="2">
    <source>
        <dbReference type="ARBA" id="ARBA00023125"/>
    </source>
</evidence>